<proteinExistence type="predicted"/>
<feature type="transmembrane region" description="Helical" evidence="1">
    <location>
        <begin position="14"/>
        <end position="33"/>
    </location>
</feature>
<dbReference type="Ensembl" id="ENSVURT00010011128.1">
    <property type="protein sequence ID" value="ENSVURP00010009812.1"/>
    <property type="gene ID" value="ENSVURG00010007593.1"/>
</dbReference>
<organism evidence="2 3">
    <name type="scientific">Vombatus ursinus</name>
    <name type="common">Common wombat</name>
    <dbReference type="NCBI Taxonomy" id="29139"/>
    <lineage>
        <taxon>Eukaryota</taxon>
        <taxon>Metazoa</taxon>
        <taxon>Chordata</taxon>
        <taxon>Craniata</taxon>
        <taxon>Vertebrata</taxon>
        <taxon>Euteleostomi</taxon>
        <taxon>Mammalia</taxon>
        <taxon>Metatheria</taxon>
        <taxon>Diprotodontia</taxon>
        <taxon>Vombatidae</taxon>
        <taxon>Vombatus</taxon>
    </lineage>
</organism>
<keyword evidence="3" id="KW-1185">Reference proteome</keyword>
<keyword evidence="1" id="KW-0472">Membrane</keyword>
<evidence type="ECO:0000313" key="2">
    <source>
        <dbReference type="Ensembl" id="ENSVURP00010009812.1"/>
    </source>
</evidence>
<reference evidence="3" key="1">
    <citation type="submission" date="2018-12" db="EMBL/GenBank/DDBJ databases">
        <authorList>
            <person name="Yazar S."/>
        </authorList>
    </citation>
    <scope>NUCLEOTIDE SEQUENCE [LARGE SCALE GENOMIC DNA]</scope>
</reference>
<sequence>MAAGVSGLGGGRRFFSGFLAGAVMGAAGAGLAARRLLRSHDEDSASRTRKPA</sequence>
<accession>A0A4X2KKV1</accession>
<keyword evidence="1" id="KW-1133">Transmembrane helix</keyword>
<keyword evidence="1" id="KW-0812">Transmembrane</keyword>
<dbReference type="STRING" id="29139.ENSVURP00010009812"/>
<reference evidence="2" key="3">
    <citation type="submission" date="2025-09" db="UniProtKB">
        <authorList>
            <consortium name="Ensembl"/>
        </authorList>
    </citation>
    <scope>IDENTIFICATION</scope>
</reference>
<dbReference type="Proteomes" id="UP000314987">
    <property type="component" value="Unassembled WGS sequence"/>
</dbReference>
<protein>
    <submittedName>
        <fullName evidence="2">Uncharacterized protein</fullName>
    </submittedName>
</protein>
<name>A0A4X2KKV1_VOMUR</name>
<dbReference type="AlphaFoldDB" id="A0A4X2KKV1"/>
<evidence type="ECO:0000256" key="1">
    <source>
        <dbReference type="SAM" id="Phobius"/>
    </source>
</evidence>
<evidence type="ECO:0000313" key="3">
    <source>
        <dbReference type="Proteomes" id="UP000314987"/>
    </source>
</evidence>
<reference evidence="2" key="2">
    <citation type="submission" date="2025-08" db="UniProtKB">
        <authorList>
            <consortium name="Ensembl"/>
        </authorList>
    </citation>
    <scope>IDENTIFICATION</scope>
</reference>